<feature type="transmembrane region" description="Helical" evidence="1">
    <location>
        <begin position="181"/>
        <end position="203"/>
    </location>
</feature>
<dbReference type="RefSeq" id="WP_156999396.1">
    <property type="nucleotide sequence ID" value="NZ_JAMZDY010000001.1"/>
</dbReference>
<dbReference type="AlphaFoldDB" id="A0A9X2KBG9"/>
<gene>
    <name evidence="2" type="ORF">BJ978_002054</name>
</gene>
<keyword evidence="3" id="KW-1185">Reference proteome</keyword>
<evidence type="ECO:0000313" key="2">
    <source>
        <dbReference type="EMBL" id="MCP2371378.1"/>
    </source>
</evidence>
<keyword evidence="1" id="KW-1133">Transmembrane helix</keyword>
<reference evidence="2" key="1">
    <citation type="submission" date="2022-06" db="EMBL/GenBank/DDBJ databases">
        <title>Sequencing the genomes of 1000 actinobacteria strains.</title>
        <authorList>
            <person name="Klenk H.-P."/>
        </authorList>
    </citation>
    <scope>NUCLEOTIDE SEQUENCE</scope>
    <source>
        <strain evidence="2">DSM 22016</strain>
    </source>
</reference>
<organism evidence="2 3">
    <name type="scientific">Agromyces terreus</name>
    <dbReference type="NCBI Taxonomy" id="424795"/>
    <lineage>
        <taxon>Bacteria</taxon>
        <taxon>Bacillati</taxon>
        <taxon>Actinomycetota</taxon>
        <taxon>Actinomycetes</taxon>
        <taxon>Micrococcales</taxon>
        <taxon>Microbacteriaceae</taxon>
        <taxon>Agromyces</taxon>
    </lineage>
</organism>
<name>A0A9X2KBG9_9MICO</name>
<proteinExistence type="predicted"/>
<feature type="transmembrane region" description="Helical" evidence="1">
    <location>
        <begin position="46"/>
        <end position="66"/>
    </location>
</feature>
<feature type="transmembrane region" description="Helical" evidence="1">
    <location>
        <begin position="125"/>
        <end position="148"/>
    </location>
</feature>
<comment type="caution">
    <text evidence="2">The sequence shown here is derived from an EMBL/GenBank/DDBJ whole genome shotgun (WGS) entry which is preliminary data.</text>
</comment>
<feature type="transmembrane region" description="Helical" evidence="1">
    <location>
        <begin position="155"/>
        <end position="175"/>
    </location>
</feature>
<keyword evidence="1" id="KW-0812">Transmembrane</keyword>
<feature type="transmembrane region" description="Helical" evidence="1">
    <location>
        <begin position="103"/>
        <end position="119"/>
    </location>
</feature>
<accession>A0A9X2KBG9</accession>
<keyword evidence="1" id="KW-0472">Membrane</keyword>
<feature type="transmembrane region" description="Helical" evidence="1">
    <location>
        <begin position="78"/>
        <end position="98"/>
    </location>
</feature>
<evidence type="ECO:0000313" key="3">
    <source>
        <dbReference type="Proteomes" id="UP001139722"/>
    </source>
</evidence>
<protein>
    <submittedName>
        <fullName evidence="2">Uncharacterized protein</fullName>
    </submittedName>
</protein>
<dbReference type="OrthoDB" id="5124978at2"/>
<dbReference type="Proteomes" id="UP001139722">
    <property type="component" value="Unassembled WGS sequence"/>
</dbReference>
<evidence type="ECO:0000256" key="1">
    <source>
        <dbReference type="SAM" id="Phobius"/>
    </source>
</evidence>
<sequence>MSASSRGVGRGHDSTTPIIEHSFLRPSRSARAASDIRSSHGGRRPAIGATIAGGLIVIAHLLHAVAMTPYFPPGLGPWPAWIALASIIAVGVAARLVLGGLPGWLYVMLLAALVLPVWLDVQATIGTLALGLTPTAAPAIGAVLMPVATIRPIRVSLGIASAIGVVLAVEALAQLGTAGAAVVPAVAIAAATVLPMVLTKVLLEGFSRLVRHELDLSLVQSTVGTARSAVGMRASEELAQLDFDAETLLEDVSAGRIGLPLPPADAERAGDLAARLRVRLIEGRNDTWLRHAVAESKYLSGRVVVDDPTGLAGPLSPAQREGLLLALWLLVADPAKPSAAPASVVIVCREHDDEHEPAIHDLAAGPDAATIDIAIQVDGVTHRRVDPSTWEAVASVGVHQVITTAVGFRIEIVCRLEPEAHAPGQRQSGHPMEEKSNG</sequence>
<dbReference type="EMBL" id="JAMZDY010000001">
    <property type="protein sequence ID" value="MCP2371378.1"/>
    <property type="molecule type" value="Genomic_DNA"/>
</dbReference>